<feature type="chain" id="PRO_5018763226" evidence="1">
    <location>
        <begin position="23"/>
        <end position="208"/>
    </location>
</feature>
<feature type="signal peptide" evidence="1">
    <location>
        <begin position="1"/>
        <end position="22"/>
    </location>
</feature>
<organism evidence="2 3">
    <name type="scientific">Hymenobacter gummosus</name>
    <dbReference type="NCBI Taxonomy" id="1776032"/>
    <lineage>
        <taxon>Bacteria</taxon>
        <taxon>Pseudomonadati</taxon>
        <taxon>Bacteroidota</taxon>
        <taxon>Cytophagia</taxon>
        <taxon>Cytophagales</taxon>
        <taxon>Hymenobacteraceae</taxon>
        <taxon>Hymenobacter</taxon>
    </lineage>
</organism>
<dbReference type="EMBL" id="RXOF01000016">
    <property type="protein sequence ID" value="RTQ46225.1"/>
    <property type="molecule type" value="Genomic_DNA"/>
</dbReference>
<evidence type="ECO:0000313" key="2">
    <source>
        <dbReference type="EMBL" id="RTQ46225.1"/>
    </source>
</evidence>
<dbReference type="RefSeq" id="WP_126695389.1">
    <property type="nucleotide sequence ID" value="NZ_RXOF01000016.1"/>
</dbReference>
<proteinExistence type="predicted"/>
<dbReference type="Proteomes" id="UP000282184">
    <property type="component" value="Unassembled WGS sequence"/>
</dbReference>
<keyword evidence="1" id="KW-0732">Signal</keyword>
<dbReference type="OrthoDB" id="883398at2"/>
<gene>
    <name evidence="2" type="ORF">EJV47_22095</name>
</gene>
<reference evidence="2 3" key="1">
    <citation type="submission" date="2018-12" db="EMBL/GenBank/DDBJ databases">
        <title>Hymenobacter gummosus sp. nov., isolated from a spring.</title>
        <authorList>
            <person name="Nie L."/>
        </authorList>
    </citation>
    <scope>NUCLEOTIDE SEQUENCE [LARGE SCALE GENOMIC DNA]</scope>
    <source>
        <strain evidence="2 3">KCTC 52166</strain>
    </source>
</reference>
<sequence>MTLISAALRPVLFLLLCAALFAGCCGAKSCECANNQVDALLFQFSADSLGPNPTGFRAGQLDTILIVRSAYPRRDSVAVGNIPAGSKSDTARVVRPRSTVFRTPIVIDNTGPFAVVTGYKVGSQYPDSSFRYTIIVPDTLRRRPAVKRYYIGRVEIQGQVEGDGCCSCYRNKHKRFTLRDLSRPASTTEWIDATSPVGAPRVVTELKR</sequence>
<evidence type="ECO:0000256" key="1">
    <source>
        <dbReference type="SAM" id="SignalP"/>
    </source>
</evidence>
<evidence type="ECO:0000313" key="3">
    <source>
        <dbReference type="Proteomes" id="UP000282184"/>
    </source>
</evidence>
<keyword evidence="3" id="KW-1185">Reference proteome</keyword>
<comment type="caution">
    <text evidence="2">The sequence shown here is derived from an EMBL/GenBank/DDBJ whole genome shotgun (WGS) entry which is preliminary data.</text>
</comment>
<protein>
    <submittedName>
        <fullName evidence="2">Uncharacterized protein</fullName>
    </submittedName>
</protein>
<accession>A0A3S0JB72</accession>
<dbReference type="AlphaFoldDB" id="A0A3S0JB72"/>
<name>A0A3S0JB72_9BACT</name>